<organism evidence="1">
    <name type="scientific">Arundo donax</name>
    <name type="common">Giant reed</name>
    <name type="synonym">Donax arundinaceus</name>
    <dbReference type="NCBI Taxonomy" id="35708"/>
    <lineage>
        <taxon>Eukaryota</taxon>
        <taxon>Viridiplantae</taxon>
        <taxon>Streptophyta</taxon>
        <taxon>Embryophyta</taxon>
        <taxon>Tracheophyta</taxon>
        <taxon>Spermatophyta</taxon>
        <taxon>Magnoliopsida</taxon>
        <taxon>Liliopsida</taxon>
        <taxon>Poales</taxon>
        <taxon>Poaceae</taxon>
        <taxon>PACMAD clade</taxon>
        <taxon>Arundinoideae</taxon>
        <taxon>Arundineae</taxon>
        <taxon>Arundo</taxon>
    </lineage>
</organism>
<evidence type="ECO:0000313" key="1">
    <source>
        <dbReference type="EMBL" id="JAD60008.1"/>
    </source>
</evidence>
<dbReference type="EMBL" id="GBRH01237887">
    <property type="protein sequence ID" value="JAD60008.1"/>
    <property type="molecule type" value="Transcribed_RNA"/>
</dbReference>
<reference evidence="1" key="2">
    <citation type="journal article" date="2015" name="Data Brief">
        <title>Shoot transcriptome of the giant reed, Arundo donax.</title>
        <authorList>
            <person name="Barrero R.A."/>
            <person name="Guerrero F.D."/>
            <person name="Moolhuijzen P."/>
            <person name="Goolsby J.A."/>
            <person name="Tidwell J."/>
            <person name="Bellgard S.E."/>
            <person name="Bellgard M.I."/>
        </authorList>
    </citation>
    <scope>NUCLEOTIDE SEQUENCE</scope>
    <source>
        <tissue evidence="1">Shoot tissue taken approximately 20 cm above the soil surface</tissue>
    </source>
</reference>
<accession>A0A0A9BCW1</accession>
<protein>
    <submittedName>
        <fullName evidence="1">Uncharacterized protein</fullName>
    </submittedName>
</protein>
<name>A0A0A9BCW1_ARUDO</name>
<reference evidence="1" key="1">
    <citation type="submission" date="2014-09" db="EMBL/GenBank/DDBJ databases">
        <authorList>
            <person name="Magalhaes I.L.F."/>
            <person name="Oliveira U."/>
            <person name="Santos F.R."/>
            <person name="Vidigal T.H.D.A."/>
            <person name="Brescovit A.D."/>
            <person name="Santos A.J."/>
        </authorList>
    </citation>
    <scope>NUCLEOTIDE SEQUENCE</scope>
    <source>
        <tissue evidence="1">Shoot tissue taken approximately 20 cm above the soil surface</tissue>
    </source>
</reference>
<sequence>MPLIVALYSKF</sequence>
<proteinExistence type="predicted"/>